<evidence type="ECO:0000313" key="5">
    <source>
        <dbReference type="Proteomes" id="UP000814243"/>
    </source>
</evidence>
<dbReference type="SMART" id="SM00042">
    <property type="entry name" value="CUB"/>
    <property type="match status" value="4"/>
</dbReference>
<accession>A0A922SJB6</accession>
<keyword evidence="1" id="KW-1015">Disulfide bond</keyword>
<comment type="caution">
    <text evidence="2">Lacks conserved residue(s) required for the propagation of feature annotation.</text>
</comment>
<dbReference type="Gene3D" id="2.60.120.290">
    <property type="entry name" value="Spermadhesin, CUB domain"/>
    <property type="match status" value="4"/>
</dbReference>
<gene>
    <name evidence="4" type="ORF">HF086_014048</name>
</gene>
<proteinExistence type="predicted"/>
<protein>
    <recommendedName>
        <fullName evidence="3">CUB domain-containing protein</fullName>
    </recommendedName>
</protein>
<feature type="domain" description="CUB" evidence="3">
    <location>
        <begin position="499"/>
        <end position="622"/>
    </location>
</feature>
<dbReference type="InterPro" id="IPR053207">
    <property type="entry name" value="Non-NMDA_GluR_Accessory"/>
</dbReference>
<evidence type="ECO:0000256" key="2">
    <source>
        <dbReference type="PROSITE-ProRule" id="PRU00059"/>
    </source>
</evidence>
<dbReference type="PANTHER" id="PTHR47537">
    <property type="entry name" value="CUBILIN"/>
    <property type="match status" value="1"/>
</dbReference>
<sequence>MLFKCDRTFVSRGGASNGTFHAPELINPNNQSRQCLYTFLAAPGQRVLVEFRTFDLRGKPPDGAAVGELPACMHESMDIYSEMASLEAGELVNSAFGGRYCGPIPPRRRVSLHRAVALSFYTDKMYTPPTLFTGTYQFINASEFEVGTPVPNTLCSFVIEASKRKTGLLLSPTYPGIYPKDMTCNYLFSGQPGQRIRLEFRDFDLFFGGPHCPFDWVRVYDGPDNTSAVIGTYCGQQRNLVLYSSDERLLVTFYTLPRAASTQNRGFKGIFEFSESFVKLDFISKHDAEHIRGSECDQKILSKKESTGFVYHPNYPFPYIQKVVCRYFIYGMQDSQNLERVRLEFQNFSIPKGENPKPDSCPDGYLKVYLRGQEATDSYDKHDAELCGEGSAGNPPFPPPLLSDGPRLVMVFSSGELQGRGFKAKYTFETDWVEAWWVGREGARVPLGRWCGLATPGPMHSPRGATGLVIALHTDSEAVASGFKARYIFEPAKSIFGDCGGNMSGAEWGVITSPNFPQNYEQPKNGPASRVCNWFVTARPGKRLLLNFEYFAVEGHLTERGCPAAVLRLWYESPGPPLELCGEKAPGDRWQYLSSSNSIRLSFIIADKAVGATGWRAVWTEVTVPESGECEEGALDCGGACLPPAARCSGLKHCALAADTKPTHC</sequence>
<dbReference type="SUPFAM" id="SSF49854">
    <property type="entry name" value="Spermadhesin, CUB domain"/>
    <property type="match status" value="4"/>
</dbReference>
<feature type="domain" description="CUB" evidence="3">
    <location>
        <begin position="5"/>
        <end position="139"/>
    </location>
</feature>
<dbReference type="GO" id="GO:0005886">
    <property type="term" value="C:plasma membrane"/>
    <property type="evidence" value="ECO:0007669"/>
    <property type="project" value="TreeGrafter"/>
</dbReference>
<dbReference type="InterPro" id="IPR000859">
    <property type="entry name" value="CUB_dom"/>
</dbReference>
<evidence type="ECO:0000256" key="1">
    <source>
        <dbReference type="ARBA" id="ARBA00023157"/>
    </source>
</evidence>
<dbReference type="PROSITE" id="PS01180">
    <property type="entry name" value="CUB"/>
    <property type="match status" value="4"/>
</dbReference>
<dbReference type="CDD" id="cd00041">
    <property type="entry name" value="CUB"/>
    <property type="match status" value="4"/>
</dbReference>
<feature type="domain" description="CUB" evidence="3">
    <location>
        <begin position="296"/>
        <end position="429"/>
    </location>
</feature>
<dbReference type="PANTHER" id="PTHR47537:SF6">
    <property type="entry name" value="CUB DOMAIN-CONTAINING PROTEIN"/>
    <property type="match status" value="1"/>
</dbReference>
<comment type="caution">
    <text evidence="4">The sequence shown here is derived from an EMBL/GenBank/DDBJ whole genome shotgun (WGS) entry which is preliminary data.</text>
</comment>
<dbReference type="EMBL" id="JACEFF010000350">
    <property type="protein sequence ID" value="KAH9639184.1"/>
    <property type="molecule type" value="Genomic_DNA"/>
</dbReference>
<feature type="domain" description="CUB" evidence="3">
    <location>
        <begin position="155"/>
        <end position="274"/>
    </location>
</feature>
<evidence type="ECO:0000313" key="4">
    <source>
        <dbReference type="EMBL" id="KAH9639184.1"/>
    </source>
</evidence>
<organism evidence="4 5">
    <name type="scientific">Spodoptera exigua</name>
    <name type="common">Beet armyworm</name>
    <name type="synonym">Noctua fulgens</name>
    <dbReference type="NCBI Taxonomy" id="7107"/>
    <lineage>
        <taxon>Eukaryota</taxon>
        <taxon>Metazoa</taxon>
        <taxon>Ecdysozoa</taxon>
        <taxon>Arthropoda</taxon>
        <taxon>Hexapoda</taxon>
        <taxon>Insecta</taxon>
        <taxon>Pterygota</taxon>
        <taxon>Neoptera</taxon>
        <taxon>Endopterygota</taxon>
        <taxon>Lepidoptera</taxon>
        <taxon>Glossata</taxon>
        <taxon>Ditrysia</taxon>
        <taxon>Noctuoidea</taxon>
        <taxon>Noctuidae</taxon>
        <taxon>Amphipyrinae</taxon>
        <taxon>Spodoptera</taxon>
    </lineage>
</organism>
<dbReference type="AlphaFoldDB" id="A0A922SJB6"/>
<dbReference type="InterPro" id="IPR035914">
    <property type="entry name" value="Sperma_CUB_dom_sf"/>
</dbReference>
<reference evidence="4" key="1">
    <citation type="journal article" date="2021" name="G3 (Bethesda)">
        <title>Genome and transcriptome analysis of the beet armyworm Spodoptera exigua reveals targets for pest control. .</title>
        <authorList>
            <person name="Simon S."/>
            <person name="Breeschoten T."/>
            <person name="Jansen H.J."/>
            <person name="Dirks R.P."/>
            <person name="Schranz M.E."/>
            <person name="Ros V.I.D."/>
        </authorList>
    </citation>
    <scope>NUCLEOTIDE SEQUENCE</scope>
    <source>
        <strain evidence="4">TB_SE_WUR_2020</strain>
    </source>
</reference>
<dbReference type="Pfam" id="PF00431">
    <property type="entry name" value="CUB"/>
    <property type="match status" value="4"/>
</dbReference>
<dbReference type="Proteomes" id="UP000814243">
    <property type="component" value="Unassembled WGS sequence"/>
</dbReference>
<evidence type="ECO:0000259" key="3">
    <source>
        <dbReference type="PROSITE" id="PS01180"/>
    </source>
</evidence>
<name>A0A922SJB6_SPOEX</name>